<protein>
    <submittedName>
        <fullName evidence="5">ATP-dependent helicase YprA (DUF1998 family)</fullName>
    </submittedName>
</protein>
<dbReference type="GO" id="GO:0004386">
    <property type="term" value="F:helicase activity"/>
    <property type="evidence" value="ECO:0007669"/>
    <property type="project" value="UniProtKB-KW"/>
</dbReference>
<reference evidence="5 6" key="1">
    <citation type="submission" date="2023-07" db="EMBL/GenBank/DDBJ databases">
        <title>Sorghum-associated microbial communities from plants grown in Nebraska, USA.</title>
        <authorList>
            <person name="Schachtman D."/>
        </authorList>
    </citation>
    <scope>NUCLEOTIDE SEQUENCE [LARGE SCALE GENOMIC DNA]</scope>
    <source>
        <strain evidence="5 6">BE211</strain>
    </source>
</reference>
<gene>
    <name evidence="5" type="ORF">J2X07_003172</name>
</gene>
<keyword evidence="2" id="KW-0067">ATP-binding</keyword>
<dbReference type="InterPro" id="IPR014001">
    <property type="entry name" value="Helicase_ATP-bd"/>
</dbReference>
<comment type="caution">
    <text evidence="5">The sequence shown here is derived from an EMBL/GenBank/DDBJ whole genome shotgun (WGS) entry which is preliminary data.</text>
</comment>
<sequence>MGIHPIHGTQRIEQSYREYLLTSFHMNNKKLMEQFEQLLSQKNKFLKGPYLEMTNPYKEGVSIQDLINEDVLSIQMGTLNQNDMPKGRPLYVHQEQAIRKAVNGRNFVVATGTGSGKTESFLLPVINHLFREKEQNKLTAGVRALLVYPMNALANDQLKRLRTILADTPEITFGRFTGETKNRKEEARSYYKNSHDGQEPLPNELLSREEMRDNPPHILITNYAMLEYLLLRPGDTNFFDGPTSLNWKYIILDEAHTYNGAKGIEVGMLLRRLKDRVLKNKPTRGSIQCIATSATLGSGPNAKTKVMNFAESLFDEPFIWNNEVQEEQDLIEAIRIDYDDHFEYWGAPDWNSYTYLKEVVGEDTVKLDKDRLLSYGFPDYLVNHVTGKNLPPQQVLYELISGTSHLQRLRQSLKEKPRLLREIVHEVVEVDFIERSTYLDPEIAEELLTNFVELAVRAKRHESDLPLLPARYHVFVRAIEGAYVQFLPKPQLHLDAKKEVKDGTFTYPLFETGVCNQCGQIHIIGEERNGKLYQKSSNNPDPELKFTAYMVIDHKDFTPIIDEDEEVFAGDVIETDQHVYQICPSCTSINPSGGKIPCCCEQHGKVNPIYVIKEEIRRNQRAICHNCGKRSGNPIKLFTTGQDAPTSVLVTSLYQELIKSNPNVIEELDSSFDLIDDPFGALDITNSSQIDKQIYEPQKLLVFSDSRQDAAFFAPYLERTHTTIMWKRLLFKTLTNLLGNELSLDDLIYKMRELAEEAKLFDGNQTKQSKETMVQTHLLRELLQIEKRISLQGTGLLSFYIPIPERFQSQLNIIAQKFGVETSEIWTIFEVLFDSFRIQNALSYPELVDPQNPLFYPRNRRSYMNGHQSVATHHVHAWIPSEKRTNRRLDYLTRVYIKKGFTQDKAIEKARHMLDMIWTGLISKQRLPELFERINVSGAGTVFTMKYDAWRIPNHRADWYKCSNCGNWTVRNVENICPELKCEGILQKGNPLEGHNHYRNLYTNLIPMKMTTKEHTAQLSNDQATLYQQDFIDNKINVLSCSTTFEMGVDVGGLESVFMRNVPPETSNYIQRAGRAGRRKSTVAYSLTYAQRRSHDLSYFKNPESIIAGTISPPVFKIDNIKIIRRHIHSVALSAFFRENPSYYGKGGKIEEFLRSSSSKEIQGVYAINEFLKKKPLQILQSLERIVPSSLHNMLGVYSWKWVEELCGENGILTKSESLYLQDIDELKQLRERRFKEQKSTDSIQRMIRTIMDRELIQFLSSHNVLPKYGFPVDVVSLQLQDKNAPISLDRDLAIAISEYAPGAEIIADGNIYRSIGVKRLPKYELPSVQYLHCNCGHFQTVARHQKSKTNETIICESCMNEVTIQSFISPIFGFTSEKGDKPGEFRPAKAYRSRVFFSEYQLAEQDVSRESEGNLMLGDLYLNWKYSPFGKLAVVNEGKGRGYFICQSCGVEKDYSGAKGRQHNTPWGGKCSGNFERSLLGHEFMTDVFELKIEGVSKDYTEVEGFWHSLLYGFLDSISTVLGVDRNDIDGCIYYKDRSHPSLIIFDNVPGGAGYTKEVPIQLDIILHTISERLNDCSCGPETSCYGCLKNYKNQFVHDILKRGLVIKALEKALKLVIY</sequence>
<dbReference type="SUPFAM" id="SSF52540">
    <property type="entry name" value="P-loop containing nucleoside triphosphate hydrolases"/>
    <property type="match status" value="2"/>
</dbReference>
<dbReference type="SMART" id="SM00487">
    <property type="entry name" value="DEXDc"/>
    <property type="match status" value="1"/>
</dbReference>
<dbReference type="PROSITE" id="PS51194">
    <property type="entry name" value="HELICASE_CTER"/>
    <property type="match status" value="1"/>
</dbReference>
<evidence type="ECO:0000259" key="4">
    <source>
        <dbReference type="PROSITE" id="PS51194"/>
    </source>
</evidence>
<dbReference type="RefSeq" id="WP_310260695.1">
    <property type="nucleotide sequence ID" value="NZ_JAVDWA010000006.1"/>
</dbReference>
<evidence type="ECO:0000313" key="5">
    <source>
        <dbReference type="EMBL" id="MDR7074177.1"/>
    </source>
</evidence>
<keyword evidence="1" id="KW-0547">Nucleotide-binding</keyword>
<dbReference type="PANTHER" id="PTHR47957:SF3">
    <property type="entry name" value="ATP-DEPENDENT HELICASE HRQ1"/>
    <property type="match status" value="1"/>
</dbReference>
<dbReference type="PANTHER" id="PTHR47957">
    <property type="entry name" value="ATP-DEPENDENT HELICASE HRQ1"/>
    <property type="match status" value="1"/>
</dbReference>
<dbReference type="CDD" id="cd17923">
    <property type="entry name" value="DEXHc_Hrq1-like"/>
    <property type="match status" value="1"/>
</dbReference>
<name>A0ABU1U3W6_9BACL</name>
<dbReference type="EMBL" id="JAVDWA010000006">
    <property type="protein sequence ID" value="MDR7074177.1"/>
    <property type="molecule type" value="Genomic_DNA"/>
</dbReference>
<accession>A0ABU1U3W6</accession>
<dbReference type="Pfam" id="PF00271">
    <property type="entry name" value="Helicase_C"/>
    <property type="match status" value="1"/>
</dbReference>
<dbReference type="InterPro" id="IPR001650">
    <property type="entry name" value="Helicase_C-like"/>
</dbReference>
<organism evidence="5 6">
    <name type="scientific">Fictibacillus barbaricus</name>
    <dbReference type="NCBI Taxonomy" id="182136"/>
    <lineage>
        <taxon>Bacteria</taxon>
        <taxon>Bacillati</taxon>
        <taxon>Bacillota</taxon>
        <taxon>Bacilli</taxon>
        <taxon>Bacillales</taxon>
        <taxon>Fictibacillaceae</taxon>
        <taxon>Fictibacillus</taxon>
    </lineage>
</organism>
<keyword evidence="5" id="KW-0347">Helicase</keyword>
<dbReference type="InterPro" id="IPR011545">
    <property type="entry name" value="DEAD/DEAH_box_helicase_dom"/>
</dbReference>
<dbReference type="SMART" id="SM00490">
    <property type="entry name" value="HELICc"/>
    <property type="match status" value="1"/>
</dbReference>
<proteinExistence type="predicted"/>
<keyword evidence="6" id="KW-1185">Reference proteome</keyword>
<dbReference type="Proteomes" id="UP001258181">
    <property type="component" value="Unassembled WGS sequence"/>
</dbReference>
<dbReference type="InterPro" id="IPR018973">
    <property type="entry name" value="MZB"/>
</dbReference>
<evidence type="ECO:0000256" key="1">
    <source>
        <dbReference type="ARBA" id="ARBA00022741"/>
    </source>
</evidence>
<dbReference type="Pfam" id="PF00270">
    <property type="entry name" value="DEAD"/>
    <property type="match status" value="1"/>
</dbReference>
<dbReference type="InterPro" id="IPR027417">
    <property type="entry name" value="P-loop_NTPase"/>
</dbReference>
<dbReference type="PROSITE" id="PS51192">
    <property type="entry name" value="HELICASE_ATP_BIND_1"/>
    <property type="match status" value="1"/>
</dbReference>
<dbReference type="Pfam" id="PF09369">
    <property type="entry name" value="MZB"/>
    <property type="match status" value="1"/>
</dbReference>
<dbReference type="Gene3D" id="3.40.50.300">
    <property type="entry name" value="P-loop containing nucleotide triphosphate hydrolases"/>
    <property type="match status" value="2"/>
</dbReference>
<evidence type="ECO:0000313" key="6">
    <source>
        <dbReference type="Proteomes" id="UP001258181"/>
    </source>
</evidence>
<feature type="domain" description="Helicase C-terminal" evidence="4">
    <location>
        <begin position="972"/>
        <end position="1122"/>
    </location>
</feature>
<evidence type="ECO:0000256" key="2">
    <source>
        <dbReference type="ARBA" id="ARBA00022840"/>
    </source>
</evidence>
<feature type="domain" description="Helicase ATP-binding" evidence="3">
    <location>
        <begin position="98"/>
        <end position="314"/>
    </location>
</feature>
<keyword evidence="5" id="KW-0378">Hydrolase</keyword>
<evidence type="ECO:0000259" key="3">
    <source>
        <dbReference type="PROSITE" id="PS51192"/>
    </source>
</evidence>